<feature type="region of interest" description="Disordered" evidence="1">
    <location>
        <begin position="122"/>
        <end position="170"/>
    </location>
</feature>
<name>A0ABR0BIC9_PURLI</name>
<evidence type="ECO:0000313" key="3">
    <source>
        <dbReference type="Proteomes" id="UP001287286"/>
    </source>
</evidence>
<evidence type="ECO:0000256" key="1">
    <source>
        <dbReference type="SAM" id="MobiDB-lite"/>
    </source>
</evidence>
<reference evidence="2 3" key="1">
    <citation type="journal article" date="2024" name="Microbiol. Resour. Announc.">
        <title>Genome annotations for the ascomycete fungi Trichoderma harzianum, Trichoderma aggressivum, and Purpureocillium lilacinum.</title>
        <authorList>
            <person name="Beijen E.P.W."/>
            <person name="Ohm R.A."/>
        </authorList>
    </citation>
    <scope>NUCLEOTIDE SEQUENCE [LARGE SCALE GENOMIC DNA]</scope>
    <source>
        <strain evidence="2 3">CBS 150709</strain>
    </source>
</reference>
<comment type="caution">
    <text evidence="2">The sequence shown here is derived from an EMBL/GenBank/DDBJ whole genome shotgun (WGS) entry which is preliminary data.</text>
</comment>
<accession>A0ABR0BIC9</accession>
<gene>
    <name evidence="2" type="ORF">Purlil1_11881</name>
</gene>
<dbReference type="Proteomes" id="UP001287286">
    <property type="component" value="Unassembled WGS sequence"/>
</dbReference>
<keyword evidence="3" id="KW-1185">Reference proteome</keyword>
<sequence length="249" mass="26795">MVARQAAPSGHATLGTFADDRVAALDPHGLGMRRRQTGIGLLPSPRARCSLLVDRVASYWHEARQGTRMARPSGAHEVMPRRCGRNLLAASLVHDLQRHVAVFSGPRLAGWLAFSRGFNTPTAGSEPEALGGRAAVAASRHRGAGGIATSNSSARSADENHGPPHWPARRRATRANFLAFREAAVVPLLTTHTPVACGGGGRARGRAHPWELEPRPPRDLVSPCRRHRRDIPGSWGWGFVKTDRCLAPA</sequence>
<protein>
    <submittedName>
        <fullName evidence="2">Uncharacterized protein</fullName>
    </submittedName>
</protein>
<organism evidence="2 3">
    <name type="scientific">Purpureocillium lilacinum</name>
    <name type="common">Paecilomyces lilacinus</name>
    <dbReference type="NCBI Taxonomy" id="33203"/>
    <lineage>
        <taxon>Eukaryota</taxon>
        <taxon>Fungi</taxon>
        <taxon>Dikarya</taxon>
        <taxon>Ascomycota</taxon>
        <taxon>Pezizomycotina</taxon>
        <taxon>Sordariomycetes</taxon>
        <taxon>Hypocreomycetidae</taxon>
        <taxon>Hypocreales</taxon>
        <taxon>Ophiocordycipitaceae</taxon>
        <taxon>Purpureocillium</taxon>
    </lineage>
</organism>
<evidence type="ECO:0000313" key="2">
    <source>
        <dbReference type="EMBL" id="KAK4078805.1"/>
    </source>
</evidence>
<proteinExistence type="predicted"/>
<dbReference type="EMBL" id="JAWRVI010000080">
    <property type="protein sequence ID" value="KAK4078805.1"/>
    <property type="molecule type" value="Genomic_DNA"/>
</dbReference>